<evidence type="ECO:0000256" key="1">
    <source>
        <dbReference type="ARBA" id="ARBA00022691"/>
    </source>
</evidence>
<keyword evidence="1" id="KW-0949">S-adenosyl-L-methionine</keyword>
<keyword evidence="4" id="KW-0411">Iron-sulfur</keyword>
<evidence type="ECO:0000256" key="3">
    <source>
        <dbReference type="ARBA" id="ARBA00023004"/>
    </source>
</evidence>
<evidence type="ECO:0000256" key="2">
    <source>
        <dbReference type="ARBA" id="ARBA00022723"/>
    </source>
</evidence>
<dbReference type="Proteomes" id="UP000183404">
    <property type="component" value="Unassembled WGS sequence"/>
</dbReference>
<dbReference type="InterPro" id="IPR050377">
    <property type="entry name" value="Radical_SAM_PqqE_MftC-like"/>
</dbReference>
<evidence type="ECO:0000313" key="7">
    <source>
        <dbReference type="Proteomes" id="UP000183404"/>
    </source>
</evidence>
<gene>
    <name evidence="6" type="ORF">SAMN04244560_02315</name>
</gene>
<dbReference type="EMBL" id="FNBS01000072">
    <property type="protein sequence ID" value="SDG41732.1"/>
    <property type="molecule type" value="Genomic_DNA"/>
</dbReference>
<name>A0A1G7U2B0_THETY</name>
<dbReference type="InterPro" id="IPR013785">
    <property type="entry name" value="Aldolase_TIM"/>
</dbReference>
<dbReference type="Pfam" id="PF04055">
    <property type="entry name" value="Radical_SAM"/>
    <property type="match status" value="2"/>
</dbReference>
<proteinExistence type="predicted"/>
<dbReference type="InterPro" id="IPR007197">
    <property type="entry name" value="rSAM"/>
</dbReference>
<feature type="domain" description="Radical SAM core" evidence="5">
    <location>
        <begin position="37"/>
        <end position="256"/>
    </location>
</feature>
<dbReference type="AlphaFoldDB" id="A0A1G7U2B0"/>
<keyword evidence="2" id="KW-0479">Metal-binding</keyword>
<reference evidence="6 7" key="1">
    <citation type="submission" date="2016-10" db="EMBL/GenBank/DDBJ databases">
        <authorList>
            <person name="de Groot N.N."/>
        </authorList>
    </citation>
    <scope>NUCLEOTIDE SEQUENCE [LARGE SCALE GENOMIC DNA]</scope>
    <source>
        <strain evidence="6 7">DSM 569</strain>
    </source>
</reference>
<dbReference type="SFLD" id="SFLDG01067">
    <property type="entry name" value="SPASM/twitch_domain_containing"/>
    <property type="match status" value="2"/>
</dbReference>
<accession>A0A1G7U2B0</accession>
<dbReference type="PANTHER" id="PTHR11228:SF7">
    <property type="entry name" value="PQQA PEPTIDE CYCLASE"/>
    <property type="match status" value="1"/>
</dbReference>
<dbReference type="RefSeq" id="WP_004405081.1">
    <property type="nucleotide sequence ID" value="NZ_FNBS01000072.1"/>
</dbReference>
<evidence type="ECO:0000256" key="4">
    <source>
        <dbReference type="ARBA" id="ARBA00023014"/>
    </source>
</evidence>
<feature type="domain" description="Radical SAM core" evidence="5">
    <location>
        <begin position="404"/>
        <end position="613"/>
    </location>
</feature>
<evidence type="ECO:0000259" key="5">
    <source>
        <dbReference type="PROSITE" id="PS51918"/>
    </source>
</evidence>
<dbReference type="InterPro" id="IPR058240">
    <property type="entry name" value="rSAM_sf"/>
</dbReference>
<dbReference type="PANTHER" id="PTHR11228">
    <property type="entry name" value="RADICAL SAM DOMAIN PROTEIN"/>
    <property type="match status" value="1"/>
</dbReference>
<protein>
    <submittedName>
        <fullName evidence="6">Radical SAM superfamily enzyme, MoaA/NifB/PqqE/SkfB family</fullName>
    </submittedName>
</protein>
<dbReference type="SFLD" id="SFLDS00029">
    <property type="entry name" value="Radical_SAM"/>
    <property type="match status" value="2"/>
</dbReference>
<dbReference type="Gene3D" id="3.20.20.70">
    <property type="entry name" value="Aldolase class I"/>
    <property type="match status" value="2"/>
</dbReference>
<dbReference type="GO" id="GO:0003824">
    <property type="term" value="F:catalytic activity"/>
    <property type="evidence" value="ECO:0007669"/>
    <property type="project" value="InterPro"/>
</dbReference>
<dbReference type="CDD" id="cd01335">
    <property type="entry name" value="Radical_SAM"/>
    <property type="match status" value="1"/>
</dbReference>
<evidence type="ECO:0000313" key="6">
    <source>
        <dbReference type="EMBL" id="SDG41732.1"/>
    </source>
</evidence>
<dbReference type="InterPro" id="IPR006638">
    <property type="entry name" value="Elp3/MiaA/NifB-like_rSAM"/>
</dbReference>
<dbReference type="GO" id="GO:0046872">
    <property type="term" value="F:metal ion binding"/>
    <property type="evidence" value="ECO:0007669"/>
    <property type="project" value="UniProtKB-KW"/>
</dbReference>
<organism evidence="6 7">
    <name type="scientific">Thermoanaerobacter thermohydrosulfuricus</name>
    <name type="common">Clostridium thermohydrosulfuricum</name>
    <dbReference type="NCBI Taxonomy" id="1516"/>
    <lineage>
        <taxon>Bacteria</taxon>
        <taxon>Bacillati</taxon>
        <taxon>Bacillota</taxon>
        <taxon>Clostridia</taxon>
        <taxon>Thermoanaerobacterales</taxon>
        <taxon>Thermoanaerobacteraceae</taxon>
        <taxon>Thermoanaerobacter</taxon>
    </lineage>
</organism>
<dbReference type="PROSITE" id="PS51918">
    <property type="entry name" value="RADICAL_SAM"/>
    <property type="match status" value="2"/>
</dbReference>
<keyword evidence="3" id="KW-0408">Iron</keyword>
<dbReference type="GO" id="GO:0051536">
    <property type="term" value="F:iron-sulfur cluster binding"/>
    <property type="evidence" value="ECO:0007669"/>
    <property type="project" value="UniProtKB-KW"/>
</dbReference>
<dbReference type="SMART" id="SM00729">
    <property type="entry name" value="Elp3"/>
    <property type="match status" value="2"/>
</dbReference>
<dbReference type="SUPFAM" id="SSF102114">
    <property type="entry name" value="Radical SAM enzymes"/>
    <property type="match status" value="2"/>
</dbReference>
<sequence length="726" mass="84185">MNKILEYLKYYKNNNTLLTGEGKIFDIITEHYIEKGIQPSYPLYLSLSVTSMCNGQCLLCSSMSKKFRSGEVDKANPLLKKRLLELLENTPPVIFVLSGGEPLLFPTRCKEYLEIFYNANVILGLFSNLALNLDHRRLKVIEILEEKPFSFIQTSIDTIDKNEHELLRKGTNLTDILSNIKYLKKKNIKIKVNTTISPYNYRSIMDVVKYVFNEGIESLHINPVLPFGRAKDKVDEKLCVEIVDTLIKVVSSREFNSIKEHSITFPNELIPLSYIGSKYEDILKVYDNSEEVKNKFLSHQFVCGIAHENCICGIGWFPEIYISLEDKKIEEAFRMALSYGKIYHYAECKKCYQYSNCDFETSYTGKCLMMELYNKIEYILNYNTTLSKEESIRMKAFDELEKVSKGAFEVIIGITRECNGNCNFCQIGGPQKDTNKSFDYKQLVRFLKGNNYHIQITGGEPLIRKSELTPLIRELKKDGHIITLLTNLVLIDREFIELLKESFSVLDVGQVSIYAHNPQLHEIISGRNDWSKLNTLITEVINNGIQLRANLVLTKENLKYVKEIYNFYMSLGIKQISISSLIKKGRAFRLVDEKYIYDYIYYMYEFLKKNNPKFITVSVPTELLKTYSNIKSNFGHYVKNDNLIVLERDKLYIHYNGNVYSWLTGELICNISENNTKNIILPPLKRDLSKSECARCHAFYLCKGRGDFELIRARYGNLNFSQCDLY</sequence>